<feature type="domain" description="Methyltransferase type 11" evidence="1">
    <location>
        <begin position="57"/>
        <end position="171"/>
    </location>
</feature>
<evidence type="ECO:0000313" key="3">
    <source>
        <dbReference type="Proteomes" id="UP001174932"/>
    </source>
</evidence>
<dbReference type="InterPro" id="IPR029063">
    <property type="entry name" value="SAM-dependent_MTases_sf"/>
</dbReference>
<dbReference type="CDD" id="cd02440">
    <property type="entry name" value="AdoMet_MTases"/>
    <property type="match status" value="1"/>
</dbReference>
<dbReference type="Pfam" id="PF08241">
    <property type="entry name" value="Methyltransf_11"/>
    <property type="match status" value="1"/>
</dbReference>
<keyword evidence="2" id="KW-0808">Transferase</keyword>
<evidence type="ECO:0000313" key="2">
    <source>
        <dbReference type="EMBL" id="MDO6964986.1"/>
    </source>
</evidence>
<proteinExistence type="predicted"/>
<sequence length="254" mass="28502">MSLDRLKQAESDLRAGLAPSPPPEEAFVGGGDYLQISQEFLRYFVEIAGLEPSHNVLDVGCGIGRMAAGLSRYLDPEQGRYIGFDPVRPGIDWCVKAYADKPNFSFHWVDLYNELYRPEGSVLATRFRFPADDAFADLAVLTSVFTHLYEPEIAAYLRELKRVVKPTGRIFATAYLFDGDAPAENAWPHLAFNISDPNYPHRWHVDGFPPLAAVCFKESYFAALVEDCTGRKADIRPGRWRGGPGPWFQDLVLI</sequence>
<dbReference type="Gene3D" id="3.40.50.150">
    <property type="entry name" value="Vaccinia Virus protein VP39"/>
    <property type="match status" value="1"/>
</dbReference>
<gene>
    <name evidence="2" type="ORF">Q4481_13540</name>
</gene>
<dbReference type="GO" id="GO:0032259">
    <property type="term" value="P:methylation"/>
    <property type="evidence" value="ECO:0007669"/>
    <property type="project" value="UniProtKB-KW"/>
</dbReference>
<reference evidence="2" key="2">
    <citation type="submission" date="2023-07" db="EMBL/GenBank/DDBJ databases">
        <authorList>
            <person name="Shen H."/>
        </authorList>
    </citation>
    <scope>NUCLEOTIDE SEQUENCE</scope>
    <source>
        <strain evidence="2">TNR-22</strain>
    </source>
</reference>
<organism evidence="2 3">
    <name type="scientific">Rhizobium alvei</name>
    <dbReference type="NCBI Taxonomy" id="1132659"/>
    <lineage>
        <taxon>Bacteria</taxon>
        <taxon>Pseudomonadati</taxon>
        <taxon>Pseudomonadota</taxon>
        <taxon>Alphaproteobacteria</taxon>
        <taxon>Hyphomicrobiales</taxon>
        <taxon>Rhizobiaceae</taxon>
        <taxon>Rhizobium/Agrobacterium group</taxon>
        <taxon>Rhizobium</taxon>
    </lineage>
</organism>
<keyword evidence="3" id="KW-1185">Reference proteome</keyword>
<dbReference type="Proteomes" id="UP001174932">
    <property type="component" value="Unassembled WGS sequence"/>
</dbReference>
<dbReference type="InterPro" id="IPR013216">
    <property type="entry name" value="Methyltransf_11"/>
</dbReference>
<keyword evidence="2" id="KW-0489">Methyltransferase</keyword>
<comment type="caution">
    <text evidence="2">The sequence shown here is derived from an EMBL/GenBank/DDBJ whole genome shotgun (WGS) entry which is preliminary data.</text>
</comment>
<accession>A0ABT8YN96</accession>
<dbReference type="RefSeq" id="WP_304376903.1">
    <property type="nucleotide sequence ID" value="NZ_JAUOZU010000008.1"/>
</dbReference>
<dbReference type="EMBL" id="JAUOZU010000008">
    <property type="protein sequence ID" value="MDO6964986.1"/>
    <property type="molecule type" value="Genomic_DNA"/>
</dbReference>
<reference evidence="2" key="1">
    <citation type="journal article" date="2015" name="Int. J. Syst. Evol. Microbiol.">
        <title>Rhizobium alvei sp. nov., isolated from a freshwater river.</title>
        <authorList>
            <person name="Sheu S.Y."/>
            <person name="Huang H.W."/>
            <person name="Young C.C."/>
            <person name="Chen W.M."/>
        </authorList>
    </citation>
    <scope>NUCLEOTIDE SEQUENCE</scope>
    <source>
        <strain evidence="2">TNR-22</strain>
    </source>
</reference>
<dbReference type="SUPFAM" id="SSF53335">
    <property type="entry name" value="S-adenosyl-L-methionine-dependent methyltransferases"/>
    <property type="match status" value="1"/>
</dbReference>
<dbReference type="GO" id="GO:0008168">
    <property type="term" value="F:methyltransferase activity"/>
    <property type="evidence" value="ECO:0007669"/>
    <property type="project" value="UniProtKB-KW"/>
</dbReference>
<protein>
    <submittedName>
        <fullName evidence="2">Methyltransferase domain-containing protein</fullName>
    </submittedName>
</protein>
<name>A0ABT8YN96_9HYPH</name>
<evidence type="ECO:0000259" key="1">
    <source>
        <dbReference type="Pfam" id="PF08241"/>
    </source>
</evidence>